<keyword evidence="1" id="KW-0472">Membrane</keyword>
<keyword evidence="1" id="KW-1133">Transmembrane helix</keyword>
<evidence type="ECO:0000313" key="2">
    <source>
        <dbReference type="EMBL" id="MDF9300818.1"/>
    </source>
</evidence>
<comment type="caution">
    <text evidence="2">The sequence shown here is derived from an EMBL/GenBank/DDBJ whole genome shotgun (WGS) entry which is preliminary data.</text>
</comment>
<reference evidence="2" key="1">
    <citation type="submission" date="2023-03" db="EMBL/GenBank/DDBJ databases">
        <title>Comparative genomics of Weissella fermenti BK2, and weissella type species.</title>
        <authorList>
            <person name="Lee J.K."/>
            <person name="Baek J.H."/>
            <person name="Kim J.M."/>
            <person name="Choi D.G."/>
            <person name="Jeon C.O."/>
        </authorList>
    </citation>
    <scope>NUCLEOTIDE SEQUENCE</scope>
    <source>
        <strain evidence="2">BK2</strain>
    </source>
</reference>
<evidence type="ECO:0000313" key="3">
    <source>
        <dbReference type="Proteomes" id="UP001146336"/>
    </source>
</evidence>
<evidence type="ECO:0008006" key="4">
    <source>
        <dbReference type="Google" id="ProtNLM"/>
    </source>
</evidence>
<organism evidence="2 3">
    <name type="scientific">Weissella fermenti</name>
    <dbReference type="NCBI Taxonomy" id="2987699"/>
    <lineage>
        <taxon>Bacteria</taxon>
        <taxon>Bacillati</taxon>
        <taxon>Bacillota</taxon>
        <taxon>Bacilli</taxon>
        <taxon>Lactobacillales</taxon>
        <taxon>Lactobacillaceae</taxon>
        <taxon>Weissella</taxon>
    </lineage>
</organism>
<dbReference type="RefSeq" id="WP_199404764.1">
    <property type="nucleotide sequence ID" value="NZ_JAOZFC020000004.1"/>
</dbReference>
<dbReference type="EMBL" id="JAOZFC020000004">
    <property type="protein sequence ID" value="MDF9300818.1"/>
    <property type="molecule type" value="Genomic_DNA"/>
</dbReference>
<protein>
    <recommendedName>
        <fullName evidence="4">DUF58 domain-containing protein</fullName>
    </recommendedName>
</protein>
<sequence>MPEITLPSLWFGLEPAVFVAIAIPTITTVWHFISWWLAKRPSIIAEFTSIGPMDLPLHEPKRDPETGQEIIEKEIQIKNVGSTMIWVKSFNVYNAETNELVSPENVKKIYSNIPLYSERTLRYRLPFNPQHKFRVEIVYTLGANSWLKRKKNVFLDGYMLGFVSPDYPHIPLR</sequence>
<name>A0ABT6D6P2_9LACO</name>
<proteinExistence type="predicted"/>
<keyword evidence="3" id="KW-1185">Reference proteome</keyword>
<evidence type="ECO:0000256" key="1">
    <source>
        <dbReference type="SAM" id="Phobius"/>
    </source>
</evidence>
<gene>
    <name evidence="2" type="ORF">OIT47_011150</name>
</gene>
<accession>A0ABT6D6P2</accession>
<dbReference type="Proteomes" id="UP001146336">
    <property type="component" value="Unassembled WGS sequence"/>
</dbReference>
<feature type="transmembrane region" description="Helical" evidence="1">
    <location>
        <begin position="16"/>
        <end position="38"/>
    </location>
</feature>
<keyword evidence="1" id="KW-0812">Transmembrane</keyword>